<gene>
    <name evidence="1" type="ORF">HMPREF2531_02250</name>
</gene>
<evidence type="ECO:0000313" key="2">
    <source>
        <dbReference type="Proteomes" id="UP000070319"/>
    </source>
</evidence>
<comment type="caution">
    <text evidence="1">The sequence shown here is derived from an EMBL/GenBank/DDBJ whole genome shotgun (WGS) entry which is preliminary data.</text>
</comment>
<protein>
    <submittedName>
        <fullName evidence="1">Uncharacterized protein</fullName>
    </submittedName>
</protein>
<evidence type="ECO:0000313" key="1">
    <source>
        <dbReference type="EMBL" id="KXT51078.1"/>
    </source>
</evidence>
<dbReference type="AlphaFoldDB" id="A0A139LI06"/>
<name>A0A139LI06_9BACE</name>
<dbReference type="EMBL" id="LTDF01000078">
    <property type="protein sequence ID" value="KXT51078.1"/>
    <property type="molecule type" value="Genomic_DNA"/>
</dbReference>
<proteinExistence type="predicted"/>
<organism evidence="1">
    <name type="scientific">Bacteroides intestinalis</name>
    <dbReference type="NCBI Taxonomy" id="329854"/>
    <lineage>
        <taxon>Bacteria</taxon>
        <taxon>Pseudomonadati</taxon>
        <taxon>Bacteroidota</taxon>
        <taxon>Bacteroidia</taxon>
        <taxon>Bacteroidales</taxon>
        <taxon>Bacteroidaceae</taxon>
        <taxon>Bacteroides</taxon>
    </lineage>
</organism>
<dbReference type="Proteomes" id="UP000070319">
    <property type="component" value="Unassembled WGS sequence"/>
</dbReference>
<sequence length="50" mass="5890">MPFAKVLDLLLKFSFFKAPQRYYIRKAKSSIRAGFSDFSLFYFSPQSNTE</sequence>
<reference evidence="1 2" key="1">
    <citation type="submission" date="2016-02" db="EMBL/GenBank/DDBJ databases">
        <authorList>
            <person name="Wen L."/>
            <person name="He K."/>
            <person name="Yang H."/>
        </authorList>
    </citation>
    <scope>NUCLEOTIDE SEQUENCE [LARGE SCALE GENOMIC DNA]</scope>
    <source>
        <strain evidence="1 2">KLE1704</strain>
    </source>
</reference>
<accession>A0A139LI06</accession>